<feature type="domain" description="ABC transmembrane type-1" evidence="8">
    <location>
        <begin position="33"/>
        <end position="227"/>
    </location>
</feature>
<feature type="transmembrane region" description="Helical" evidence="7">
    <location>
        <begin position="165"/>
        <end position="187"/>
    </location>
</feature>
<evidence type="ECO:0000256" key="4">
    <source>
        <dbReference type="ARBA" id="ARBA00022692"/>
    </source>
</evidence>
<dbReference type="SUPFAM" id="SSF161098">
    <property type="entry name" value="MetI-like"/>
    <property type="match status" value="1"/>
</dbReference>
<evidence type="ECO:0000256" key="6">
    <source>
        <dbReference type="ARBA" id="ARBA00023136"/>
    </source>
</evidence>
<dbReference type="Proteomes" id="UP001595884">
    <property type="component" value="Unassembled WGS sequence"/>
</dbReference>
<dbReference type="PROSITE" id="PS50928">
    <property type="entry name" value="ABC_TM1"/>
    <property type="match status" value="1"/>
</dbReference>
<comment type="similarity">
    <text evidence="7">Belongs to the binding-protein-dependent transport system permease family.</text>
</comment>
<accession>A0ABV9MPB9</accession>
<comment type="caution">
    <text evidence="9">The sequence shown here is derived from an EMBL/GenBank/DDBJ whole genome shotgun (WGS) entry which is preliminary data.</text>
</comment>
<keyword evidence="6 7" id="KW-0472">Membrane</keyword>
<keyword evidence="10" id="KW-1185">Reference proteome</keyword>
<keyword evidence="4 7" id="KW-0812">Transmembrane</keyword>
<dbReference type="PANTHER" id="PTHR30450:SF1">
    <property type="entry name" value="D-METHIONINE TRANSPORT SYSTEM PERMEASE PROTEIN METI-RELATED"/>
    <property type="match status" value="1"/>
</dbReference>
<evidence type="ECO:0000256" key="3">
    <source>
        <dbReference type="ARBA" id="ARBA00022475"/>
    </source>
</evidence>
<dbReference type="InterPro" id="IPR035906">
    <property type="entry name" value="MetI-like_sf"/>
</dbReference>
<comment type="subcellular location">
    <subcellularLocation>
        <location evidence="1 7">Cell membrane</location>
        <topology evidence="1 7">Multi-pass membrane protein</topology>
    </subcellularLocation>
</comment>
<dbReference type="InterPro" id="IPR051322">
    <property type="entry name" value="AA_ABC_Transporter_Permease"/>
</dbReference>
<evidence type="ECO:0000313" key="9">
    <source>
        <dbReference type="EMBL" id="MFC4716999.1"/>
    </source>
</evidence>
<feature type="transmembrane region" description="Helical" evidence="7">
    <location>
        <begin position="102"/>
        <end position="125"/>
    </location>
</feature>
<dbReference type="PANTHER" id="PTHR30450">
    <property type="entry name" value="ABC TRANSPORTER PERMEASE"/>
    <property type="match status" value="1"/>
</dbReference>
<reference evidence="10" key="1">
    <citation type="journal article" date="2019" name="Int. J. Syst. Evol. Microbiol.">
        <title>The Global Catalogue of Microorganisms (GCM) 10K type strain sequencing project: providing services to taxonomists for standard genome sequencing and annotation.</title>
        <authorList>
            <consortium name="The Broad Institute Genomics Platform"/>
            <consortium name="The Broad Institute Genome Sequencing Center for Infectious Disease"/>
            <person name="Wu L."/>
            <person name="Ma J."/>
        </authorList>
    </citation>
    <scope>NUCLEOTIDE SEQUENCE [LARGE SCALE GENOMIC DNA]</scope>
    <source>
        <strain evidence="10">CGMCC 1.12849</strain>
    </source>
</reference>
<gene>
    <name evidence="9" type="ORF">ACFO7V_12740</name>
</gene>
<feature type="transmembrane region" description="Helical" evidence="7">
    <location>
        <begin position="79"/>
        <end position="96"/>
    </location>
</feature>
<evidence type="ECO:0000256" key="5">
    <source>
        <dbReference type="ARBA" id="ARBA00022989"/>
    </source>
</evidence>
<evidence type="ECO:0000256" key="2">
    <source>
        <dbReference type="ARBA" id="ARBA00022448"/>
    </source>
</evidence>
<protein>
    <submittedName>
        <fullName evidence="9">Methionine ABC transporter permease</fullName>
    </submittedName>
</protein>
<dbReference type="EMBL" id="JBHSHE010000058">
    <property type="protein sequence ID" value="MFC4716999.1"/>
    <property type="molecule type" value="Genomic_DNA"/>
</dbReference>
<dbReference type="InterPro" id="IPR000515">
    <property type="entry name" value="MetI-like"/>
</dbReference>
<name>A0ABV9MPB9_9MICC</name>
<dbReference type="CDD" id="cd06261">
    <property type="entry name" value="TM_PBP2"/>
    <property type="match status" value="1"/>
</dbReference>
<evidence type="ECO:0000256" key="7">
    <source>
        <dbReference type="RuleBase" id="RU363032"/>
    </source>
</evidence>
<feature type="transmembrane region" description="Helical" evidence="7">
    <location>
        <begin position="37"/>
        <end position="59"/>
    </location>
</feature>
<organism evidence="9 10">
    <name type="scientific">Glutamicibacter bergerei</name>
    <dbReference type="NCBI Taxonomy" id="256702"/>
    <lineage>
        <taxon>Bacteria</taxon>
        <taxon>Bacillati</taxon>
        <taxon>Actinomycetota</taxon>
        <taxon>Actinomycetes</taxon>
        <taxon>Micrococcales</taxon>
        <taxon>Micrococcaceae</taxon>
        <taxon>Glutamicibacter</taxon>
    </lineage>
</organism>
<evidence type="ECO:0000256" key="1">
    <source>
        <dbReference type="ARBA" id="ARBA00004651"/>
    </source>
</evidence>
<feature type="transmembrane region" description="Helical" evidence="7">
    <location>
        <begin position="207"/>
        <end position="227"/>
    </location>
</feature>
<keyword evidence="2 7" id="KW-0813">Transport</keyword>
<keyword evidence="3" id="KW-1003">Cell membrane</keyword>
<evidence type="ECO:0000259" key="8">
    <source>
        <dbReference type="PROSITE" id="PS50928"/>
    </source>
</evidence>
<dbReference type="Gene3D" id="1.10.3720.10">
    <property type="entry name" value="MetI-like"/>
    <property type="match status" value="1"/>
</dbReference>
<evidence type="ECO:0000313" key="10">
    <source>
        <dbReference type="Proteomes" id="UP001595884"/>
    </source>
</evidence>
<dbReference type="Pfam" id="PF00528">
    <property type="entry name" value="BPD_transp_1"/>
    <property type="match status" value="1"/>
</dbReference>
<keyword evidence="5 7" id="KW-1133">Transmembrane helix</keyword>
<sequence>MNFNFLVIAASNGATDFSFSRLAELAPEIGVALLQTLIMLLVSIPVAVLIGTPLGIWLYSMSPHGLLPRPRLHRIVDGFVNTVRSFPFLILLIAIIPFTRFVVGTTVGTAAVIVPLTINAIPYFARFVEQNITQLGSGVVEAAQSMGATRGQIIRDVLLVEAKPALLSSITIMTVSFISYSAMAGLVGGGGIGDFAIRYGYYRYETGVMLLAIVLMIVLVHGVQLLGTKLSLRADKR</sequence>
<proteinExistence type="inferred from homology"/>
<dbReference type="RefSeq" id="WP_346059665.1">
    <property type="nucleotide sequence ID" value="NZ_BAAAVQ010000054.1"/>
</dbReference>